<organism evidence="2 3">
    <name type="scientific">Comamonas aquatica</name>
    <dbReference type="NCBI Taxonomy" id="225991"/>
    <lineage>
        <taxon>Bacteria</taxon>
        <taxon>Pseudomonadati</taxon>
        <taxon>Pseudomonadota</taxon>
        <taxon>Betaproteobacteria</taxon>
        <taxon>Burkholderiales</taxon>
        <taxon>Comamonadaceae</taxon>
        <taxon>Comamonas</taxon>
    </lineage>
</organism>
<feature type="region of interest" description="Disordered" evidence="1">
    <location>
        <begin position="1"/>
        <end position="40"/>
    </location>
</feature>
<accession>A0AA42W0G2</accession>
<evidence type="ECO:0000313" key="2">
    <source>
        <dbReference type="EMBL" id="MDH2003974.1"/>
    </source>
</evidence>
<reference evidence="2" key="1">
    <citation type="submission" date="2022-09" db="EMBL/GenBank/DDBJ databases">
        <title>Intensive care unit water sources are persistently colonized with multi-drug resistant bacteria and are the site of extensive horizontal gene transfer of antibiotic resistance genes.</title>
        <authorList>
            <person name="Diorio-Toth L."/>
        </authorList>
    </citation>
    <scope>NUCLEOTIDE SEQUENCE</scope>
    <source>
        <strain evidence="2">GD03686</strain>
    </source>
</reference>
<protein>
    <submittedName>
        <fullName evidence="2">Uncharacterized protein</fullName>
    </submittedName>
</protein>
<evidence type="ECO:0000256" key="1">
    <source>
        <dbReference type="SAM" id="MobiDB-lite"/>
    </source>
</evidence>
<gene>
    <name evidence="2" type="ORF">N5J23_00145</name>
</gene>
<name>A0AA42W0G2_9BURK</name>
<dbReference type="Proteomes" id="UP001161294">
    <property type="component" value="Unassembled WGS sequence"/>
</dbReference>
<dbReference type="EMBL" id="JAOCJW010000001">
    <property type="protein sequence ID" value="MDH2003974.1"/>
    <property type="molecule type" value="Genomic_DNA"/>
</dbReference>
<dbReference type="AlphaFoldDB" id="A0AA42W0G2"/>
<comment type="caution">
    <text evidence="2">The sequence shown here is derived from an EMBL/GenBank/DDBJ whole genome shotgun (WGS) entry which is preliminary data.</text>
</comment>
<sequence length="104" mass="10907">MLTGFQIRVPGGQKEGFDSKKPAQTATKPTRDGLGASTESIVADSSDDGNAVFSCLQSTVLVEICARNSLFSAQALFVSLLLDRQNAALDLYRALGSGREAPTG</sequence>
<evidence type="ECO:0000313" key="3">
    <source>
        <dbReference type="Proteomes" id="UP001161294"/>
    </source>
</evidence>
<proteinExistence type="predicted"/>
<dbReference type="RefSeq" id="WP_279853815.1">
    <property type="nucleotide sequence ID" value="NZ_JAOCIA010000001.1"/>
</dbReference>